<evidence type="ECO:0000313" key="2">
    <source>
        <dbReference type="EMBL" id="SFG85885.1"/>
    </source>
</evidence>
<feature type="transmembrane region" description="Helical" evidence="1">
    <location>
        <begin position="87"/>
        <end position="105"/>
    </location>
</feature>
<feature type="transmembrane region" description="Helical" evidence="1">
    <location>
        <begin position="60"/>
        <end position="81"/>
    </location>
</feature>
<keyword evidence="3" id="KW-1185">Reference proteome</keyword>
<feature type="transmembrane region" description="Helical" evidence="1">
    <location>
        <begin position="154"/>
        <end position="174"/>
    </location>
</feature>
<dbReference type="Proteomes" id="UP000198724">
    <property type="component" value="Unassembled WGS sequence"/>
</dbReference>
<dbReference type="EMBL" id="FOOT01000004">
    <property type="protein sequence ID" value="SFG85885.1"/>
    <property type="molecule type" value="Genomic_DNA"/>
</dbReference>
<proteinExistence type="predicted"/>
<feature type="transmembrane region" description="Helical" evidence="1">
    <location>
        <begin position="117"/>
        <end position="139"/>
    </location>
</feature>
<dbReference type="RefSeq" id="WP_092101777.1">
    <property type="nucleotide sequence ID" value="NZ_FOOT01000004.1"/>
</dbReference>
<evidence type="ECO:0000256" key="1">
    <source>
        <dbReference type="SAM" id="Phobius"/>
    </source>
</evidence>
<protein>
    <submittedName>
        <fullName evidence="2">Uncharacterized protein</fullName>
    </submittedName>
</protein>
<sequence length="177" mass="19030">MMAKVLRILATIIACLITVVCAFYTDKNNQAALYSPFLFIVVIILTNLDQVRVNKLKALGLGLMLALPVFFISALAVVAFTKIVKDAQLGIVLGSALSAGLLFLVNSLYFNIRSFKACLAITAVLGGIAPFVAQFFRLYLPGINSSAGLVEDPALFFICWQVLVGLGISIGIWVKAD</sequence>
<evidence type="ECO:0000313" key="3">
    <source>
        <dbReference type="Proteomes" id="UP000198724"/>
    </source>
</evidence>
<name>A0A1I2V946_9BACT</name>
<keyword evidence="1" id="KW-1133">Transmembrane helix</keyword>
<reference evidence="3" key="1">
    <citation type="submission" date="2016-10" db="EMBL/GenBank/DDBJ databases">
        <authorList>
            <person name="Varghese N."/>
            <person name="Submissions S."/>
        </authorList>
    </citation>
    <scope>NUCLEOTIDE SEQUENCE [LARGE SCALE GENOMIC DNA]</scope>
    <source>
        <strain evidence="3">LP51</strain>
    </source>
</reference>
<dbReference type="OrthoDB" id="894041at2"/>
<dbReference type="AlphaFoldDB" id="A0A1I2V946"/>
<accession>A0A1I2V946</accession>
<keyword evidence="1" id="KW-0472">Membrane</keyword>
<keyword evidence="1" id="KW-0812">Transmembrane</keyword>
<dbReference type="STRING" id="1436961.SAMN05421739_10497"/>
<organism evidence="2 3">
    <name type="scientific">Pontibacter chinhatensis</name>
    <dbReference type="NCBI Taxonomy" id="1436961"/>
    <lineage>
        <taxon>Bacteria</taxon>
        <taxon>Pseudomonadati</taxon>
        <taxon>Bacteroidota</taxon>
        <taxon>Cytophagia</taxon>
        <taxon>Cytophagales</taxon>
        <taxon>Hymenobacteraceae</taxon>
        <taxon>Pontibacter</taxon>
    </lineage>
</organism>
<gene>
    <name evidence="2" type="ORF">SAMN05421739_10497</name>
</gene>
<feature type="transmembrane region" description="Helical" evidence="1">
    <location>
        <begin position="31"/>
        <end position="48"/>
    </location>
</feature>